<dbReference type="Proteomes" id="UP000182229">
    <property type="component" value="Unassembled WGS sequence"/>
</dbReference>
<keyword evidence="2" id="KW-0472">Membrane</keyword>
<sequence length="131" mass="14791">MSRPSFLDKFTGAGPRAPGRQGELERVRLNLESVLNTKEGYGYFVEGFGLGRYTEKFGTQDLMKTLTGELLHSIQTHEPRLQDVELKLRGRDSGLWLHFVLTATLLGAPCTLRLLFHTVSAQVRVDTDEER</sequence>
<evidence type="ECO:0000259" key="3">
    <source>
        <dbReference type="Pfam" id="PF04965"/>
    </source>
</evidence>
<dbReference type="STRING" id="83449.BON30_14830"/>
<evidence type="ECO:0000313" key="4">
    <source>
        <dbReference type="EMBL" id="OJH40310.1"/>
    </source>
</evidence>
<evidence type="ECO:0000256" key="1">
    <source>
        <dbReference type="SAM" id="MobiDB-lite"/>
    </source>
</evidence>
<dbReference type="Pfam" id="PF04965">
    <property type="entry name" value="GPW_gp25"/>
    <property type="match status" value="1"/>
</dbReference>
<keyword evidence="2" id="KW-1133">Transmembrane helix</keyword>
<reference evidence="4 5" key="2">
    <citation type="submission" date="2016-12" db="EMBL/GenBank/DDBJ databases">
        <title>Draft Genome Sequence of Cystobacter ferrugineus Strain Cbfe23.</title>
        <authorList>
            <person name="Akbar S."/>
            <person name="Dowd S.E."/>
            <person name="Stevens D.C."/>
        </authorList>
    </citation>
    <scope>NUCLEOTIDE SEQUENCE [LARGE SCALE GENOMIC DNA]</scope>
    <source>
        <strain evidence="4 5">Cbfe23</strain>
    </source>
</reference>
<dbReference type="OrthoDB" id="5512143at2"/>
<protein>
    <recommendedName>
        <fullName evidence="3">IraD/Gp25-like domain-containing protein</fullName>
    </recommendedName>
</protein>
<feature type="transmembrane region" description="Helical" evidence="2">
    <location>
        <begin position="95"/>
        <end position="116"/>
    </location>
</feature>
<dbReference type="AlphaFoldDB" id="A0A1L9BDG8"/>
<evidence type="ECO:0000256" key="2">
    <source>
        <dbReference type="SAM" id="Phobius"/>
    </source>
</evidence>
<feature type="domain" description="IraD/Gp25-like" evidence="3">
    <location>
        <begin position="25"/>
        <end position="107"/>
    </location>
</feature>
<dbReference type="InterPro" id="IPR007048">
    <property type="entry name" value="IraD/Gp25-like"/>
</dbReference>
<gene>
    <name evidence="4" type="ORF">BON30_14830</name>
</gene>
<organism evidence="4 5">
    <name type="scientific">Cystobacter ferrugineus</name>
    <dbReference type="NCBI Taxonomy" id="83449"/>
    <lineage>
        <taxon>Bacteria</taxon>
        <taxon>Pseudomonadati</taxon>
        <taxon>Myxococcota</taxon>
        <taxon>Myxococcia</taxon>
        <taxon>Myxococcales</taxon>
        <taxon>Cystobacterineae</taxon>
        <taxon>Archangiaceae</taxon>
        <taxon>Cystobacter</taxon>
    </lineage>
</organism>
<dbReference type="RefSeq" id="WP_071898942.1">
    <property type="nucleotide sequence ID" value="NZ_MPIN01000003.1"/>
</dbReference>
<dbReference type="EMBL" id="MPIN01000003">
    <property type="protein sequence ID" value="OJH40310.1"/>
    <property type="molecule type" value="Genomic_DNA"/>
</dbReference>
<comment type="caution">
    <text evidence="4">The sequence shown here is derived from an EMBL/GenBank/DDBJ whole genome shotgun (WGS) entry which is preliminary data.</text>
</comment>
<keyword evidence="2" id="KW-0812">Transmembrane</keyword>
<accession>A0A1L9BDG8</accession>
<evidence type="ECO:0000313" key="5">
    <source>
        <dbReference type="Proteomes" id="UP000182229"/>
    </source>
</evidence>
<reference evidence="5" key="1">
    <citation type="submission" date="2016-11" db="EMBL/GenBank/DDBJ databases">
        <authorList>
            <person name="Shukria A."/>
            <person name="Stevens D.C."/>
        </authorList>
    </citation>
    <scope>NUCLEOTIDE SEQUENCE [LARGE SCALE GENOMIC DNA]</scope>
    <source>
        <strain evidence="5">Cbfe23</strain>
    </source>
</reference>
<name>A0A1L9BDG8_9BACT</name>
<keyword evidence="5" id="KW-1185">Reference proteome</keyword>
<proteinExistence type="predicted"/>
<feature type="region of interest" description="Disordered" evidence="1">
    <location>
        <begin position="1"/>
        <end position="20"/>
    </location>
</feature>
<dbReference type="SUPFAM" id="SSF160719">
    <property type="entry name" value="gpW/gp25-like"/>
    <property type="match status" value="1"/>
</dbReference>